<proteinExistence type="predicted"/>
<feature type="region of interest" description="Disordered" evidence="1">
    <location>
        <begin position="22"/>
        <end position="79"/>
    </location>
</feature>
<dbReference type="Proteomes" id="UP000236370">
    <property type="component" value="Unassembled WGS sequence"/>
</dbReference>
<comment type="caution">
    <text evidence="2">The sequence shown here is derived from an EMBL/GenBank/DDBJ whole genome shotgun (WGS) entry which is preliminary data.</text>
</comment>
<sequence length="79" mass="8485">CGNMAREGLRTLVVAKKALTEEQYQDFEVPQGGRGSREPGEGDGTAVPHRRGGPAAGRRAAHAGDAAQRRDQDMDANRR</sequence>
<dbReference type="EMBL" id="NBAG03000499">
    <property type="protein sequence ID" value="PNI19273.1"/>
    <property type="molecule type" value="Genomic_DNA"/>
</dbReference>
<evidence type="ECO:0000313" key="3">
    <source>
        <dbReference type="Proteomes" id="UP000236370"/>
    </source>
</evidence>
<feature type="non-terminal residue" evidence="2">
    <location>
        <position position="1"/>
    </location>
</feature>
<evidence type="ECO:0000313" key="2">
    <source>
        <dbReference type="EMBL" id="PNI19273.1"/>
    </source>
</evidence>
<dbReference type="AlphaFoldDB" id="A0A2J8J948"/>
<evidence type="ECO:0000256" key="1">
    <source>
        <dbReference type="SAM" id="MobiDB-lite"/>
    </source>
</evidence>
<gene>
    <name evidence="2" type="ORF">CK820_G0049732</name>
</gene>
<feature type="compositionally biased region" description="Basic and acidic residues" evidence="1">
    <location>
        <begin position="67"/>
        <end position="79"/>
    </location>
</feature>
<reference evidence="2 3" key="1">
    <citation type="submission" date="2017-12" db="EMBL/GenBank/DDBJ databases">
        <title>High-resolution comparative analysis of great ape genomes.</title>
        <authorList>
            <person name="Pollen A."/>
            <person name="Hastie A."/>
            <person name="Hormozdiari F."/>
            <person name="Dougherty M."/>
            <person name="Liu R."/>
            <person name="Chaisson M."/>
            <person name="Hoppe E."/>
            <person name="Hill C."/>
            <person name="Pang A."/>
            <person name="Hillier L."/>
            <person name="Baker C."/>
            <person name="Armstrong J."/>
            <person name="Shendure J."/>
            <person name="Paten B."/>
            <person name="Wilson R."/>
            <person name="Chao H."/>
            <person name="Schneider V."/>
            <person name="Ventura M."/>
            <person name="Kronenberg Z."/>
            <person name="Murali S."/>
            <person name="Gordon D."/>
            <person name="Cantsilieris S."/>
            <person name="Munson K."/>
            <person name="Nelson B."/>
            <person name="Raja A."/>
            <person name="Underwood J."/>
            <person name="Diekhans M."/>
            <person name="Fiddes I."/>
            <person name="Haussler D."/>
            <person name="Eichler E."/>
        </authorList>
    </citation>
    <scope>NUCLEOTIDE SEQUENCE [LARGE SCALE GENOMIC DNA]</scope>
    <source>
        <strain evidence="2">Yerkes chimp pedigree #C0471</strain>
    </source>
</reference>
<protein>
    <submittedName>
        <fullName evidence="2">ATP9B isoform 12</fullName>
    </submittedName>
</protein>
<accession>A0A2J8J948</accession>
<organism evidence="2 3">
    <name type="scientific">Pan troglodytes</name>
    <name type="common">Chimpanzee</name>
    <dbReference type="NCBI Taxonomy" id="9598"/>
    <lineage>
        <taxon>Eukaryota</taxon>
        <taxon>Metazoa</taxon>
        <taxon>Chordata</taxon>
        <taxon>Craniata</taxon>
        <taxon>Vertebrata</taxon>
        <taxon>Euteleostomi</taxon>
        <taxon>Mammalia</taxon>
        <taxon>Eutheria</taxon>
        <taxon>Euarchontoglires</taxon>
        <taxon>Primates</taxon>
        <taxon>Haplorrhini</taxon>
        <taxon>Catarrhini</taxon>
        <taxon>Hominidae</taxon>
        <taxon>Pan</taxon>
    </lineage>
</organism>
<name>A0A2J8J948_PANTR</name>